<evidence type="ECO:0000259" key="31">
    <source>
        <dbReference type="Pfam" id="PF17092"/>
    </source>
</evidence>
<evidence type="ECO:0000256" key="7">
    <source>
        <dbReference type="ARBA" id="ARBA00022475"/>
    </source>
</evidence>
<evidence type="ECO:0000256" key="10">
    <source>
        <dbReference type="ARBA" id="ARBA00022670"/>
    </source>
</evidence>
<dbReference type="InterPro" id="IPR050396">
    <property type="entry name" value="Glycosyltr_51/Transpeptidase"/>
</dbReference>
<evidence type="ECO:0000313" key="33">
    <source>
        <dbReference type="Proteomes" id="UP000198788"/>
    </source>
</evidence>
<comment type="subcellular location">
    <subcellularLocation>
        <location evidence="1">Cell inner membrane</location>
        <topology evidence="1">Single-pass type II membrane protein</topology>
    </subcellularLocation>
</comment>
<keyword evidence="21" id="KW-0511">Multifunctional enzyme</keyword>
<feature type="compositionally biased region" description="Pro residues" evidence="27">
    <location>
        <begin position="790"/>
        <end position="801"/>
    </location>
</feature>
<dbReference type="AlphaFoldDB" id="A0A1I6S6S2"/>
<evidence type="ECO:0000313" key="32">
    <source>
        <dbReference type="EMBL" id="SFS72603.1"/>
    </source>
</evidence>
<evidence type="ECO:0000259" key="29">
    <source>
        <dbReference type="Pfam" id="PF00905"/>
    </source>
</evidence>
<evidence type="ECO:0000256" key="20">
    <source>
        <dbReference type="ARBA" id="ARBA00023251"/>
    </source>
</evidence>
<keyword evidence="13 28" id="KW-0812">Transmembrane</keyword>
<keyword evidence="8" id="KW-0997">Cell inner membrane</keyword>
<reference evidence="33" key="1">
    <citation type="submission" date="2016-10" db="EMBL/GenBank/DDBJ databases">
        <authorList>
            <person name="Varghese N."/>
            <person name="Submissions S."/>
        </authorList>
    </citation>
    <scope>NUCLEOTIDE SEQUENCE [LARGE SCALE GENOMIC DNA]</scope>
    <source>
        <strain evidence="33">CGMCC 1.10683</strain>
    </source>
</reference>
<feature type="compositionally biased region" description="Basic and acidic residues" evidence="27">
    <location>
        <begin position="748"/>
        <end position="760"/>
    </location>
</feature>
<dbReference type="Pfam" id="PF00905">
    <property type="entry name" value="Transpeptidase"/>
    <property type="match status" value="1"/>
</dbReference>
<evidence type="ECO:0000256" key="26">
    <source>
        <dbReference type="ARBA" id="ARBA00060592"/>
    </source>
</evidence>
<dbReference type="PANTHER" id="PTHR32282">
    <property type="entry name" value="BINDING PROTEIN TRANSPEPTIDASE, PUTATIVE-RELATED"/>
    <property type="match status" value="1"/>
</dbReference>
<evidence type="ECO:0000256" key="17">
    <source>
        <dbReference type="ARBA" id="ARBA00022984"/>
    </source>
</evidence>
<comment type="similarity">
    <text evidence="3">In the C-terminal section; belongs to the transpeptidase family.</text>
</comment>
<dbReference type="EC" id="3.4.16.4" evidence="5"/>
<protein>
    <recommendedName>
        <fullName evidence="6">Penicillin-binding protein 1A</fullName>
        <ecNumber evidence="24">2.4.99.28</ecNumber>
        <ecNumber evidence="5">3.4.16.4</ecNumber>
    </recommendedName>
</protein>
<evidence type="ECO:0000256" key="3">
    <source>
        <dbReference type="ARBA" id="ARBA00007090"/>
    </source>
</evidence>
<dbReference type="InterPro" id="IPR023346">
    <property type="entry name" value="Lysozyme-like_dom_sf"/>
</dbReference>
<dbReference type="GO" id="GO:0009002">
    <property type="term" value="F:serine-type D-Ala-D-Ala carboxypeptidase activity"/>
    <property type="evidence" value="ECO:0007669"/>
    <property type="project" value="UniProtKB-EC"/>
</dbReference>
<comment type="catalytic activity">
    <reaction evidence="23">
        <text>Preferential cleavage: (Ac)2-L-Lys-D-Ala-|-D-Ala. Also transpeptidation of peptidyl-alanyl moieties that are N-acyl substituents of D-alanine.</text>
        <dbReference type="EC" id="3.4.16.4"/>
    </reaction>
</comment>
<evidence type="ECO:0000256" key="28">
    <source>
        <dbReference type="SAM" id="Phobius"/>
    </source>
</evidence>
<evidence type="ECO:0000256" key="15">
    <source>
        <dbReference type="ARBA" id="ARBA00022960"/>
    </source>
</evidence>
<keyword evidence="17" id="KW-0573">Peptidoglycan synthesis</keyword>
<evidence type="ECO:0000256" key="8">
    <source>
        <dbReference type="ARBA" id="ARBA00022519"/>
    </source>
</evidence>
<comment type="pathway">
    <text evidence="2">Cell wall biogenesis; peptidoglycan biosynthesis.</text>
</comment>
<comment type="similarity">
    <text evidence="4">In the N-terminal section; belongs to the glycosyltransferase 51 family.</text>
</comment>
<keyword evidence="9" id="KW-0121">Carboxypeptidase</keyword>
<evidence type="ECO:0000256" key="19">
    <source>
        <dbReference type="ARBA" id="ARBA00023136"/>
    </source>
</evidence>
<comment type="catalytic activity">
    <reaction evidence="25">
        <text>[GlcNAc-(1-&gt;4)-Mur2Ac(oyl-L-Ala-gamma-D-Glu-L-Lys-D-Ala-D-Ala)](n)-di-trans,octa-cis-undecaprenyl diphosphate + beta-D-GlcNAc-(1-&gt;4)-Mur2Ac(oyl-L-Ala-gamma-D-Glu-L-Lys-D-Ala-D-Ala)-di-trans,octa-cis-undecaprenyl diphosphate = [GlcNAc-(1-&gt;4)-Mur2Ac(oyl-L-Ala-gamma-D-Glu-L-Lys-D-Ala-D-Ala)](n+1)-di-trans,octa-cis-undecaprenyl diphosphate + di-trans,octa-cis-undecaprenyl diphosphate + H(+)</text>
        <dbReference type="Rhea" id="RHEA:23708"/>
        <dbReference type="Rhea" id="RHEA-COMP:9602"/>
        <dbReference type="Rhea" id="RHEA-COMP:9603"/>
        <dbReference type="ChEBI" id="CHEBI:15378"/>
        <dbReference type="ChEBI" id="CHEBI:58405"/>
        <dbReference type="ChEBI" id="CHEBI:60033"/>
        <dbReference type="ChEBI" id="CHEBI:78435"/>
        <dbReference type="EC" id="2.4.99.28"/>
    </reaction>
</comment>
<dbReference type="GO" id="GO:0071555">
    <property type="term" value="P:cell wall organization"/>
    <property type="evidence" value="ECO:0007669"/>
    <property type="project" value="UniProtKB-KW"/>
</dbReference>
<dbReference type="EMBL" id="FOZV01000004">
    <property type="protein sequence ID" value="SFS72603.1"/>
    <property type="molecule type" value="Genomic_DNA"/>
</dbReference>
<comment type="pathway">
    <text evidence="26">Glycan biosynthesis.</text>
</comment>
<evidence type="ECO:0000256" key="11">
    <source>
        <dbReference type="ARBA" id="ARBA00022676"/>
    </source>
</evidence>
<evidence type="ECO:0000256" key="14">
    <source>
        <dbReference type="ARBA" id="ARBA00022801"/>
    </source>
</evidence>
<dbReference type="Pfam" id="PF00912">
    <property type="entry name" value="Transgly"/>
    <property type="match status" value="1"/>
</dbReference>
<evidence type="ECO:0000256" key="13">
    <source>
        <dbReference type="ARBA" id="ARBA00022692"/>
    </source>
</evidence>
<dbReference type="GO" id="GO:0008955">
    <property type="term" value="F:peptidoglycan glycosyltransferase activity"/>
    <property type="evidence" value="ECO:0007669"/>
    <property type="project" value="UniProtKB-EC"/>
</dbReference>
<dbReference type="Proteomes" id="UP000198788">
    <property type="component" value="Unassembled WGS sequence"/>
</dbReference>
<keyword evidence="10" id="KW-0645">Protease</keyword>
<keyword evidence="15" id="KW-0133">Cell shape</keyword>
<dbReference type="Gene3D" id="3.40.710.10">
    <property type="entry name" value="DD-peptidase/beta-lactamase superfamily"/>
    <property type="match status" value="2"/>
</dbReference>
<keyword evidence="33" id="KW-1185">Reference proteome</keyword>
<sequence>MLRLQDIQARIPERWFVLAGVALLGCITLAGLIVTIYAAWLFHDLPDASDLADYRPATATRVYAGDGTLIGEFSDERRIYVPYEQIPVPVIQAFLAAEDRNFFNHGGVDVSGLGRAMFKNVFNAATGRRLEGGSTITQQVAKNVLLTSETSINRKVKEAILANRLEATLTKQQILELYLNEIFLGYRSYGVAAAAFNYFGKSLDQLTPDEAAFLAALPKGPNNYHPKRHPQRALERRNWVLREMRESNFLTQASYAEARARPLVTQDAPRRAQYADADFFVEEARRRAIAQFGREEVNRGGYYLRTTLDPQLQSAARNALMRGLEDYDRRHGWRGPWGTTDFADGWQEEALKQTAPPERRAWEAAAVESVAGNTVRVRTARSDRTGTLLAEDAAWANANRQLRRGDLVFVEPRNGQFALKQVPQVNGALVAIEPYSGRVLAMVGGYSYALSSFNRATQARRQPGSAFKPFVYATALEGDYTPASIVLDAPISFAGGPNGTRWSPENYSRQYYGPQTLRRGLELSRNVMTVRLAQAVGMRNIVDLSKKMGVSDDLQPNLSVSLGAGETTPYDLTAAYAAFVNGGRRIDPYLIELVQDRDGETLFRADERRCRDCGRPFTGQESPRLEPRGEQVIDPITAYQISSMLEGVVQRGTAVRARGLGQWVGGKTGTTNEYRSAWFVGFSSDIVVGVFVGFDDNRSLGSGEAGAATAVPVFIDFMEVALRERPARPFVRPANAVFRTVNGIEEAFRPGTERRREAERPAPPAQPTGPQNYYDVIRREKEAAAGQPPSEAPPPPATPPPPRKEPAEDLSGLY</sequence>
<dbReference type="STRING" id="871741.SAMN05192570_2221"/>
<dbReference type="RefSeq" id="WP_092310364.1">
    <property type="nucleotide sequence ID" value="NZ_FOZV01000004.1"/>
</dbReference>
<evidence type="ECO:0000256" key="21">
    <source>
        <dbReference type="ARBA" id="ARBA00023268"/>
    </source>
</evidence>
<evidence type="ECO:0000256" key="27">
    <source>
        <dbReference type="SAM" id="MobiDB-lite"/>
    </source>
</evidence>
<dbReference type="InterPro" id="IPR001460">
    <property type="entry name" value="PCN-bd_Tpept"/>
</dbReference>
<evidence type="ECO:0000259" key="30">
    <source>
        <dbReference type="Pfam" id="PF00912"/>
    </source>
</evidence>
<dbReference type="InterPro" id="IPR012338">
    <property type="entry name" value="Beta-lactam/transpept-like"/>
</dbReference>
<evidence type="ECO:0000256" key="5">
    <source>
        <dbReference type="ARBA" id="ARBA00012448"/>
    </source>
</evidence>
<dbReference type="Pfam" id="PF17092">
    <property type="entry name" value="PCB_OB"/>
    <property type="match status" value="1"/>
</dbReference>
<accession>A0A1I6S6S2</accession>
<evidence type="ECO:0000256" key="2">
    <source>
        <dbReference type="ARBA" id="ARBA00004752"/>
    </source>
</evidence>
<keyword evidence="7" id="KW-1003">Cell membrane</keyword>
<dbReference type="PROSITE" id="PS51257">
    <property type="entry name" value="PROKAR_LIPOPROTEIN"/>
    <property type="match status" value="1"/>
</dbReference>
<feature type="domain" description="Glycosyl transferase family 51" evidence="30">
    <location>
        <begin position="67"/>
        <end position="244"/>
    </location>
</feature>
<evidence type="ECO:0000256" key="22">
    <source>
        <dbReference type="ARBA" id="ARBA00023316"/>
    </source>
</evidence>
<evidence type="ECO:0000256" key="16">
    <source>
        <dbReference type="ARBA" id="ARBA00022968"/>
    </source>
</evidence>
<dbReference type="InterPro" id="IPR036950">
    <property type="entry name" value="PBP_transglycosylase"/>
</dbReference>
<dbReference type="OrthoDB" id="9766909at2"/>
<keyword evidence="20" id="KW-0046">Antibiotic resistance</keyword>
<keyword evidence="22" id="KW-0961">Cell wall biogenesis/degradation</keyword>
<gene>
    <name evidence="32" type="ORF">SAMN05192570_2221</name>
</gene>
<name>A0A1I6S6S2_9CAUL</name>
<dbReference type="PANTHER" id="PTHR32282:SF27">
    <property type="entry name" value="PENICILLIN-BINDING PROTEIN 1A"/>
    <property type="match status" value="1"/>
</dbReference>
<keyword evidence="19 28" id="KW-0472">Membrane</keyword>
<evidence type="ECO:0000256" key="24">
    <source>
        <dbReference type="ARBA" id="ARBA00044770"/>
    </source>
</evidence>
<dbReference type="InterPro" id="IPR031376">
    <property type="entry name" value="PCB_OB"/>
</dbReference>
<dbReference type="SUPFAM" id="SSF56601">
    <property type="entry name" value="beta-lactamase/transpeptidase-like"/>
    <property type="match status" value="1"/>
</dbReference>
<keyword evidence="11" id="KW-0328">Glycosyltransferase</keyword>
<dbReference type="InterPro" id="IPR001264">
    <property type="entry name" value="Glyco_trans_51"/>
</dbReference>
<keyword evidence="18 28" id="KW-1133">Transmembrane helix</keyword>
<feature type="transmembrane region" description="Helical" evidence="28">
    <location>
        <begin position="15"/>
        <end position="42"/>
    </location>
</feature>
<feature type="domain" description="Penicillin-binding protein OB-like" evidence="31">
    <location>
        <begin position="333"/>
        <end position="425"/>
    </location>
</feature>
<dbReference type="GO" id="GO:0006508">
    <property type="term" value="P:proteolysis"/>
    <property type="evidence" value="ECO:0007669"/>
    <property type="project" value="UniProtKB-KW"/>
</dbReference>
<dbReference type="Gene3D" id="1.10.3810.10">
    <property type="entry name" value="Biosynthetic peptidoglycan transglycosylase-like"/>
    <property type="match status" value="1"/>
</dbReference>
<evidence type="ECO:0000256" key="4">
    <source>
        <dbReference type="ARBA" id="ARBA00007739"/>
    </source>
</evidence>
<dbReference type="EC" id="2.4.99.28" evidence="24"/>
<dbReference type="UniPathway" id="UPA00219"/>
<dbReference type="GO" id="GO:0005886">
    <property type="term" value="C:plasma membrane"/>
    <property type="evidence" value="ECO:0007669"/>
    <property type="project" value="UniProtKB-SubCell"/>
</dbReference>
<dbReference type="NCBIfam" id="TIGR02074">
    <property type="entry name" value="PBP_1a_fam"/>
    <property type="match status" value="1"/>
</dbReference>
<evidence type="ECO:0000256" key="9">
    <source>
        <dbReference type="ARBA" id="ARBA00022645"/>
    </source>
</evidence>
<keyword evidence="14" id="KW-0378">Hydrolase</keyword>
<proteinExistence type="inferred from homology"/>
<evidence type="ECO:0000256" key="25">
    <source>
        <dbReference type="ARBA" id="ARBA00049902"/>
    </source>
</evidence>
<evidence type="ECO:0000256" key="1">
    <source>
        <dbReference type="ARBA" id="ARBA00004249"/>
    </source>
</evidence>
<evidence type="ECO:0000256" key="6">
    <source>
        <dbReference type="ARBA" id="ARBA00018638"/>
    </source>
</evidence>
<dbReference type="GO" id="GO:0030288">
    <property type="term" value="C:outer membrane-bounded periplasmic space"/>
    <property type="evidence" value="ECO:0007669"/>
    <property type="project" value="TreeGrafter"/>
</dbReference>
<feature type="domain" description="Penicillin-binding protein transpeptidase" evidence="29">
    <location>
        <begin position="427"/>
        <end position="718"/>
    </location>
</feature>
<organism evidence="32 33">
    <name type="scientific">Brevundimonas viscosa</name>
    <dbReference type="NCBI Taxonomy" id="871741"/>
    <lineage>
        <taxon>Bacteria</taxon>
        <taxon>Pseudomonadati</taxon>
        <taxon>Pseudomonadota</taxon>
        <taxon>Alphaproteobacteria</taxon>
        <taxon>Caulobacterales</taxon>
        <taxon>Caulobacteraceae</taxon>
        <taxon>Brevundimonas</taxon>
    </lineage>
</organism>
<dbReference type="FunFam" id="1.10.3810.10:FF:000003">
    <property type="entry name" value="Penicillin-binding protein 1a"/>
    <property type="match status" value="1"/>
</dbReference>
<evidence type="ECO:0000256" key="23">
    <source>
        <dbReference type="ARBA" id="ARBA00034000"/>
    </source>
</evidence>
<evidence type="ECO:0000256" key="18">
    <source>
        <dbReference type="ARBA" id="ARBA00022989"/>
    </source>
</evidence>
<feature type="region of interest" description="Disordered" evidence="27">
    <location>
        <begin position="748"/>
        <end position="814"/>
    </location>
</feature>
<keyword evidence="12" id="KW-0808">Transferase</keyword>
<keyword evidence="16" id="KW-0735">Signal-anchor</keyword>
<dbReference type="GO" id="GO:0046677">
    <property type="term" value="P:response to antibiotic"/>
    <property type="evidence" value="ECO:0007669"/>
    <property type="project" value="UniProtKB-KW"/>
</dbReference>
<evidence type="ECO:0000256" key="12">
    <source>
        <dbReference type="ARBA" id="ARBA00022679"/>
    </source>
</evidence>
<dbReference type="SUPFAM" id="SSF53955">
    <property type="entry name" value="Lysozyme-like"/>
    <property type="match status" value="1"/>
</dbReference>
<dbReference type="GO" id="GO:0008658">
    <property type="term" value="F:penicillin binding"/>
    <property type="evidence" value="ECO:0007669"/>
    <property type="project" value="InterPro"/>
</dbReference>
<dbReference type="GO" id="GO:0008360">
    <property type="term" value="P:regulation of cell shape"/>
    <property type="evidence" value="ECO:0007669"/>
    <property type="project" value="UniProtKB-KW"/>
</dbReference>
<dbReference type="GO" id="GO:0009252">
    <property type="term" value="P:peptidoglycan biosynthetic process"/>
    <property type="evidence" value="ECO:0007669"/>
    <property type="project" value="UniProtKB-UniPathway"/>
</dbReference>